<gene>
    <name evidence="2" type="ORF">A6A03_01080</name>
</gene>
<accession>A0A178MGX3</accession>
<keyword evidence="3" id="KW-1185">Reference proteome</keyword>
<dbReference type="InterPro" id="IPR003785">
    <property type="entry name" value="Creatininase/forma_Hydrolase"/>
</dbReference>
<protein>
    <recommendedName>
        <fullName evidence="4">Creatininase</fullName>
    </recommendedName>
</protein>
<organism evidence="2 3">
    <name type="scientific">Chloroflexus islandicus</name>
    <dbReference type="NCBI Taxonomy" id="1707952"/>
    <lineage>
        <taxon>Bacteria</taxon>
        <taxon>Bacillati</taxon>
        <taxon>Chloroflexota</taxon>
        <taxon>Chloroflexia</taxon>
        <taxon>Chloroflexales</taxon>
        <taxon>Chloroflexineae</taxon>
        <taxon>Chloroflexaceae</taxon>
        <taxon>Chloroflexus</taxon>
    </lineage>
</organism>
<evidence type="ECO:0000256" key="1">
    <source>
        <dbReference type="ARBA" id="ARBA00024029"/>
    </source>
</evidence>
<reference evidence="2 3" key="1">
    <citation type="submission" date="2016-04" db="EMBL/GenBank/DDBJ databases">
        <title>Chloroflexus islandicus sp. nov., a thermophilic filamentous anoxygenic phototrophic bacterium from geyser Strokkur (Iceland).</title>
        <authorList>
            <person name="Gaisin V.A."/>
            <person name="Kalashnikov A.M."/>
            <person name="Sukhacheva M.V."/>
            <person name="Grouzdev D.S."/>
            <person name="Ivanov T.M."/>
            <person name="Kuznetsov B."/>
            <person name="Gorlenko V.M."/>
        </authorList>
    </citation>
    <scope>NUCLEOTIDE SEQUENCE [LARGE SCALE GENOMIC DNA]</scope>
    <source>
        <strain evidence="3">isl-2</strain>
    </source>
</reference>
<dbReference type="AlphaFoldDB" id="A0A178MGX3"/>
<proteinExistence type="inferred from homology"/>
<dbReference type="STRING" id="1707952.A6A03_01080"/>
<dbReference type="OrthoDB" id="9801445at2"/>
<dbReference type="EMBL" id="LWQS01000038">
    <property type="protein sequence ID" value="OAN47365.1"/>
    <property type="molecule type" value="Genomic_DNA"/>
</dbReference>
<dbReference type="Proteomes" id="UP000078287">
    <property type="component" value="Unassembled WGS sequence"/>
</dbReference>
<evidence type="ECO:0000313" key="3">
    <source>
        <dbReference type="Proteomes" id="UP000078287"/>
    </source>
</evidence>
<comment type="similarity">
    <text evidence="1">Belongs to the creatininase superfamily.</text>
</comment>
<name>A0A178MGX3_9CHLR</name>
<dbReference type="Pfam" id="PF02633">
    <property type="entry name" value="Creatininase"/>
    <property type="match status" value="1"/>
</dbReference>
<comment type="caution">
    <text evidence="2">The sequence shown here is derived from an EMBL/GenBank/DDBJ whole genome shotgun (WGS) entry which is preliminary data.</text>
</comment>
<dbReference type="InterPro" id="IPR024087">
    <property type="entry name" value="Creatininase-like_sf"/>
</dbReference>
<sequence>MSATQAWGRYVDVLPAQQQQLIAKQPICWLPWATLESRGSHLPHGVAGYIAEAVAEGAARRVGGVLYPLLWWDSNDNVELFRQVVAARLAVVAAQGFQAAIVIGLPATTMIDLALIETAEEAWSHHHLLTLAISPLELVDETMQDHGALWETSLLLAMHPELVDLSQLASDDGRNVRDVASPSLGNHALTLAIERLAKAVQDVYARRNVAAITALYQQRRARYDRSAL</sequence>
<dbReference type="Gene3D" id="3.40.50.10310">
    <property type="entry name" value="Creatininase"/>
    <property type="match status" value="1"/>
</dbReference>
<dbReference type="RefSeq" id="WP_066784515.1">
    <property type="nucleotide sequence ID" value="NZ_LWQS01000038.1"/>
</dbReference>
<dbReference type="SUPFAM" id="SSF102215">
    <property type="entry name" value="Creatininase"/>
    <property type="match status" value="1"/>
</dbReference>
<evidence type="ECO:0000313" key="2">
    <source>
        <dbReference type="EMBL" id="OAN47365.1"/>
    </source>
</evidence>
<evidence type="ECO:0008006" key="4">
    <source>
        <dbReference type="Google" id="ProtNLM"/>
    </source>
</evidence>